<dbReference type="Proteomes" id="UP000198988">
    <property type="component" value="Unassembled WGS sequence"/>
</dbReference>
<organism evidence="1 2">
    <name type="scientific">Bathymodiolus azoricus thioautotrophic gill symbiont</name>
    <dbReference type="NCBI Taxonomy" id="235205"/>
    <lineage>
        <taxon>Bacteria</taxon>
        <taxon>Pseudomonadati</taxon>
        <taxon>Pseudomonadota</taxon>
        <taxon>Gammaproteobacteria</taxon>
        <taxon>sulfur-oxidizing symbionts</taxon>
    </lineage>
</organism>
<reference evidence="2" key="1">
    <citation type="submission" date="2016-06" db="EMBL/GenBank/DDBJ databases">
        <authorList>
            <person name="Petersen J."/>
            <person name="Sayavedra L."/>
        </authorList>
    </citation>
    <scope>NUCLEOTIDE SEQUENCE [LARGE SCALE GENOMIC DNA]</scope>
    <source>
        <strain evidence="2">BazSymA</strain>
    </source>
</reference>
<evidence type="ECO:0000313" key="1">
    <source>
        <dbReference type="EMBL" id="SEH66724.1"/>
    </source>
</evidence>
<name>A0A1H6JWF8_9GAMM</name>
<accession>A0A1H6JWF8</accession>
<protein>
    <submittedName>
        <fullName evidence="1">Uncharacterized protein</fullName>
    </submittedName>
</protein>
<sequence length="34" mass="3715">MIFKLLFNANNPALITAKIPSASVLITSRLSTRI</sequence>
<evidence type="ECO:0000313" key="2">
    <source>
        <dbReference type="Proteomes" id="UP000198988"/>
    </source>
</evidence>
<dbReference type="EMBL" id="CDSC02000086">
    <property type="protein sequence ID" value="SEH66724.1"/>
    <property type="molecule type" value="Genomic_DNA"/>
</dbReference>
<proteinExistence type="predicted"/>
<dbReference type="AlphaFoldDB" id="A0A1H6JWF8"/>
<gene>
    <name evidence="1" type="ORF">BAZSYMA_ACONTIG284061_0</name>
</gene>